<protein>
    <recommendedName>
        <fullName evidence="8">RING-type domain-containing protein</fullName>
    </recommendedName>
</protein>
<feature type="region of interest" description="Disordered" evidence="7">
    <location>
        <begin position="606"/>
        <end position="658"/>
    </location>
</feature>
<dbReference type="GO" id="GO:0008270">
    <property type="term" value="F:zinc ion binding"/>
    <property type="evidence" value="ECO:0007669"/>
    <property type="project" value="UniProtKB-KW"/>
</dbReference>
<accession>A0A0V1PRZ4</accession>
<evidence type="ECO:0000256" key="3">
    <source>
        <dbReference type="ARBA" id="ARBA00022723"/>
    </source>
</evidence>
<evidence type="ECO:0000259" key="8">
    <source>
        <dbReference type="PROSITE" id="PS50089"/>
    </source>
</evidence>
<dbReference type="OrthoDB" id="302966at2759"/>
<dbReference type="SMART" id="SM00184">
    <property type="entry name" value="RING"/>
    <property type="match status" value="1"/>
</dbReference>
<dbReference type="GeneID" id="26842313"/>
<feature type="region of interest" description="Disordered" evidence="7">
    <location>
        <begin position="1"/>
        <end position="50"/>
    </location>
</feature>
<dbReference type="PROSITE" id="PS00518">
    <property type="entry name" value="ZF_RING_1"/>
    <property type="match status" value="1"/>
</dbReference>
<dbReference type="Proteomes" id="UP000054251">
    <property type="component" value="Unassembled WGS sequence"/>
</dbReference>
<gene>
    <name evidence="9" type="ORF">AC631_05304</name>
</gene>
<dbReference type="PROSITE" id="PS50089">
    <property type="entry name" value="ZF_RING_2"/>
    <property type="match status" value="1"/>
</dbReference>
<feature type="compositionally biased region" description="Basic residues" evidence="7">
    <location>
        <begin position="34"/>
        <end position="50"/>
    </location>
</feature>
<dbReference type="Pfam" id="PF00097">
    <property type="entry name" value="zf-C3HC4"/>
    <property type="match status" value="1"/>
</dbReference>
<dbReference type="InterPro" id="IPR017907">
    <property type="entry name" value="Znf_RING_CS"/>
</dbReference>
<proteinExistence type="predicted"/>
<feature type="compositionally biased region" description="Basic and acidic residues" evidence="7">
    <location>
        <begin position="618"/>
        <end position="629"/>
    </location>
</feature>
<dbReference type="InterPro" id="IPR013083">
    <property type="entry name" value="Znf_RING/FYVE/PHD"/>
</dbReference>
<dbReference type="FunFam" id="3.30.40.10:FF:000595">
    <property type="entry name" value="MAG2p Cytoplasmic protein"/>
    <property type="match status" value="1"/>
</dbReference>
<dbReference type="AlphaFoldDB" id="A0A0V1PRZ4"/>
<feature type="compositionally biased region" description="Polar residues" evidence="7">
    <location>
        <begin position="1"/>
        <end position="23"/>
    </location>
</feature>
<feature type="compositionally biased region" description="Basic residues" evidence="7">
    <location>
        <begin position="637"/>
        <end position="647"/>
    </location>
</feature>
<sequence>MSTNNKDVNVSLTPKIDSNTSNRGYVGDNSKEALKKKKGQHAKAKPKQKVKYSNEYGILNDDFSQKIENQIKNGKQLNGTNRKNQISINHLLEFQSYKDLKEYQSRHSKSKRRNSNNLSRSANSHGSRSKDYYYSKVHLKGMSFINVNYKFVVDYRNDYKSQQLDPNVPIDTKDILRIIVPKGNSCPICLSDEPVAPRMITSCGHILCLTCLLSLLESEVPVFKKRENTAVVEKYRDCPLCFSVIRKNEIKPVLINNIDERFEVPKVNDEVVLTLMVRPHDKVLALPSSHKEYHEVIDSFPWVNQSVLDVPDFGQFLRIFKGDLHYLLHMYEMEKQTILAAYEEEKLLYNDDGKFTKLAIANIDEDIVKWKAYYEDIDGKSSKYIGDHRSKSKELDSANSYFYYQTGFNASSTYVLSPLDMKVLKTNNNNDYTHLPSSIVTKIENIRYEELAPESSITKYKYLSHLPLGTTIGFLECNWSQNEFISPETWQTYKNDLLKRTKNSSKKFRKEEKDRKRAMNEEEIRTRNFFERENNGSNDLDEYYDSQIDRGNFGSLSIIDHRELPSLSSEAVLDSSNNKEISSDSSVGDYQTTIWGTKIPKAEVVHDDSDSDDWDAEEMIRKAKEEINRQETNNGKGKGKQKKKKKLVLLSSNSNWQM</sequence>
<keyword evidence="4 6" id="KW-0863">Zinc-finger</keyword>
<evidence type="ECO:0000313" key="9">
    <source>
        <dbReference type="EMBL" id="KRZ98943.1"/>
    </source>
</evidence>
<dbReference type="EMBL" id="LMYN01000190">
    <property type="protein sequence ID" value="KRZ98943.1"/>
    <property type="molecule type" value="Genomic_DNA"/>
</dbReference>
<dbReference type="InterPro" id="IPR001841">
    <property type="entry name" value="Znf_RING"/>
</dbReference>
<feature type="domain" description="RING-type" evidence="8">
    <location>
        <begin position="186"/>
        <end position="241"/>
    </location>
</feature>
<dbReference type="PANTHER" id="PTHR12983:SF9">
    <property type="entry name" value="E3 UBIQUITIN-PROTEIN LIGASE RNF10"/>
    <property type="match status" value="1"/>
</dbReference>
<dbReference type="Gene3D" id="3.30.40.10">
    <property type="entry name" value="Zinc/RING finger domain, C3HC4 (zinc finger)"/>
    <property type="match status" value="1"/>
</dbReference>
<dbReference type="GO" id="GO:0005737">
    <property type="term" value="C:cytoplasm"/>
    <property type="evidence" value="ECO:0007669"/>
    <property type="project" value="UniProtKB-SubCell"/>
</dbReference>
<keyword evidence="2" id="KW-0963">Cytoplasm</keyword>
<comment type="caution">
    <text evidence="9">The sequence shown here is derived from an EMBL/GenBank/DDBJ whole genome shotgun (WGS) entry which is preliminary data.</text>
</comment>
<evidence type="ECO:0000256" key="7">
    <source>
        <dbReference type="SAM" id="MobiDB-lite"/>
    </source>
</evidence>
<dbReference type="GO" id="GO:0045944">
    <property type="term" value="P:positive regulation of transcription by RNA polymerase II"/>
    <property type="evidence" value="ECO:0007669"/>
    <property type="project" value="TreeGrafter"/>
</dbReference>
<name>A0A0V1PRZ4_9ASCO</name>
<evidence type="ECO:0000256" key="4">
    <source>
        <dbReference type="ARBA" id="ARBA00022771"/>
    </source>
</evidence>
<dbReference type="RefSeq" id="XP_015465046.1">
    <property type="nucleotide sequence ID" value="XM_015614133.1"/>
</dbReference>
<feature type="compositionally biased region" description="Low complexity" evidence="7">
    <location>
        <begin position="115"/>
        <end position="125"/>
    </location>
</feature>
<evidence type="ECO:0000256" key="2">
    <source>
        <dbReference type="ARBA" id="ARBA00022490"/>
    </source>
</evidence>
<keyword evidence="5" id="KW-0862">Zinc</keyword>
<comment type="subcellular location">
    <subcellularLocation>
        <location evidence="1">Cytoplasm</location>
    </subcellularLocation>
</comment>
<dbReference type="GO" id="GO:0000976">
    <property type="term" value="F:transcription cis-regulatory region binding"/>
    <property type="evidence" value="ECO:0007669"/>
    <property type="project" value="TreeGrafter"/>
</dbReference>
<evidence type="ECO:0000313" key="10">
    <source>
        <dbReference type="Proteomes" id="UP000054251"/>
    </source>
</evidence>
<dbReference type="SUPFAM" id="SSF57850">
    <property type="entry name" value="RING/U-box"/>
    <property type="match status" value="1"/>
</dbReference>
<evidence type="ECO:0000256" key="6">
    <source>
        <dbReference type="PROSITE-ProRule" id="PRU00175"/>
    </source>
</evidence>
<feature type="region of interest" description="Disordered" evidence="7">
    <location>
        <begin position="102"/>
        <end position="128"/>
    </location>
</feature>
<evidence type="ECO:0000256" key="1">
    <source>
        <dbReference type="ARBA" id="ARBA00004496"/>
    </source>
</evidence>
<dbReference type="InterPro" id="IPR018957">
    <property type="entry name" value="Znf_C3HC4_RING-type"/>
</dbReference>
<organism evidence="9 10">
    <name type="scientific">Debaryomyces fabryi</name>
    <dbReference type="NCBI Taxonomy" id="58627"/>
    <lineage>
        <taxon>Eukaryota</taxon>
        <taxon>Fungi</taxon>
        <taxon>Dikarya</taxon>
        <taxon>Ascomycota</taxon>
        <taxon>Saccharomycotina</taxon>
        <taxon>Pichiomycetes</taxon>
        <taxon>Debaryomycetaceae</taxon>
        <taxon>Debaryomyces</taxon>
    </lineage>
</organism>
<dbReference type="InterPro" id="IPR039739">
    <property type="entry name" value="MAG2/RNF10"/>
</dbReference>
<reference evidence="9 10" key="1">
    <citation type="submission" date="2015-11" db="EMBL/GenBank/DDBJ databases">
        <title>The genome of Debaryomyces fabryi.</title>
        <authorList>
            <person name="Tafer H."/>
            <person name="Lopandic K."/>
        </authorList>
    </citation>
    <scope>NUCLEOTIDE SEQUENCE [LARGE SCALE GENOMIC DNA]</scope>
    <source>
        <strain evidence="9 10">CBS 789</strain>
    </source>
</reference>
<evidence type="ECO:0000256" key="5">
    <source>
        <dbReference type="ARBA" id="ARBA00022833"/>
    </source>
</evidence>
<dbReference type="PANTHER" id="PTHR12983">
    <property type="entry name" value="RING FINGER 10 FAMILY MEMBER"/>
    <property type="match status" value="1"/>
</dbReference>
<keyword evidence="3" id="KW-0479">Metal-binding</keyword>
<keyword evidence="10" id="KW-1185">Reference proteome</keyword>